<reference evidence="2 3" key="1">
    <citation type="submission" date="2023-11" db="EMBL/GenBank/DDBJ databases">
        <authorList>
            <person name="Xu M."/>
            <person name="Jiang T."/>
        </authorList>
    </citation>
    <scope>NUCLEOTIDE SEQUENCE [LARGE SCALE GENOMIC DNA]</scope>
    <source>
        <strain evidence="2 3">SD</strain>
    </source>
</reference>
<dbReference type="RefSeq" id="WP_319954249.1">
    <property type="nucleotide sequence ID" value="NZ_JAXAVX010000004.1"/>
</dbReference>
<organism evidence="2 3">
    <name type="scientific">Patulibacter brassicae</name>
    <dbReference type="NCBI Taxonomy" id="1705717"/>
    <lineage>
        <taxon>Bacteria</taxon>
        <taxon>Bacillati</taxon>
        <taxon>Actinomycetota</taxon>
        <taxon>Thermoleophilia</taxon>
        <taxon>Solirubrobacterales</taxon>
        <taxon>Patulibacteraceae</taxon>
        <taxon>Patulibacter</taxon>
    </lineage>
</organism>
<keyword evidence="3" id="KW-1185">Reference proteome</keyword>
<feature type="region of interest" description="Disordered" evidence="1">
    <location>
        <begin position="21"/>
        <end position="41"/>
    </location>
</feature>
<evidence type="ECO:0000256" key="1">
    <source>
        <dbReference type="SAM" id="MobiDB-lite"/>
    </source>
</evidence>
<dbReference type="EMBL" id="JAXAVX010000004">
    <property type="protein sequence ID" value="MDX8152094.1"/>
    <property type="molecule type" value="Genomic_DNA"/>
</dbReference>
<evidence type="ECO:0000313" key="2">
    <source>
        <dbReference type="EMBL" id="MDX8152094.1"/>
    </source>
</evidence>
<name>A0ABU4VJU5_9ACTN</name>
<evidence type="ECO:0000313" key="3">
    <source>
        <dbReference type="Proteomes" id="UP001277761"/>
    </source>
</evidence>
<accession>A0ABU4VJU5</accession>
<comment type="caution">
    <text evidence="2">The sequence shown here is derived from an EMBL/GenBank/DDBJ whole genome shotgun (WGS) entry which is preliminary data.</text>
</comment>
<protein>
    <submittedName>
        <fullName evidence="2">Uncharacterized protein</fullName>
    </submittedName>
</protein>
<sequence length="50" mass="5726">MGGALLVPLLLLAALDDLHRERRRRGRSDRPTKTPEEVAKQTAFWARRLS</sequence>
<feature type="compositionally biased region" description="Basic and acidic residues" evidence="1">
    <location>
        <begin position="28"/>
        <end position="39"/>
    </location>
</feature>
<proteinExistence type="predicted"/>
<gene>
    <name evidence="2" type="ORF">SK069_10855</name>
</gene>
<dbReference type="Proteomes" id="UP001277761">
    <property type="component" value="Unassembled WGS sequence"/>
</dbReference>